<evidence type="ECO:0008006" key="3">
    <source>
        <dbReference type="Google" id="ProtNLM"/>
    </source>
</evidence>
<sequence>MVQLSREETFLLLTCRPDLTPSDDVRLQRIVDSDLDWSFVLWRAESYQTLPLCGFHLNRLALLPRTPEWVVHYIHMWSQLSKARSEVQFRRLGELLGHFRACDLEHYLFKGPLLAALLYSDPALRPMQDLDIMVRKADVWRVQKELYRLGYQHGVFNPADGVFTHMFRKITPQTLEHKYALHSVTMVEEIRPKFDTSLIAPEWRTRQIKSFVQDDGSVRMPVFVDIHFSLGAGMEEVDVWRAAGPRRLLGREVHCQSLTSALWFSAARIYFEAYQHGTLKLQMLGDIDALLRLHAEDIDWPELLAVADKYGFSAAIFYVLEQVRRLFDAPVPLKVLALLMPDQQGRPDEADFGDVVPKLLSRTVISDLQLA</sequence>
<protein>
    <recommendedName>
        <fullName evidence="3">Nucleotidyltransferase family protein</fullName>
    </recommendedName>
</protein>
<organism evidence="1 2">
    <name type="scientific">Rhizobium leguminosarum</name>
    <dbReference type="NCBI Taxonomy" id="384"/>
    <lineage>
        <taxon>Bacteria</taxon>
        <taxon>Pseudomonadati</taxon>
        <taxon>Pseudomonadota</taxon>
        <taxon>Alphaproteobacteria</taxon>
        <taxon>Hyphomicrobiales</taxon>
        <taxon>Rhizobiaceae</taxon>
        <taxon>Rhizobium/Agrobacterium group</taxon>
        <taxon>Rhizobium</taxon>
    </lineage>
</organism>
<dbReference type="InterPro" id="IPR039498">
    <property type="entry name" value="NTP_transf_5"/>
</dbReference>
<proteinExistence type="predicted"/>
<dbReference type="EMBL" id="SBHX01000079">
    <property type="protein sequence ID" value="RWX23171.1"/>
    <property type="molecule type" value="Genomic_DNA"/>
</dbReference>
<evidence type="ECO:0000313" key="2">
    <source>
        <dbReference type="Proteomes" id="UP000283817"/>
    </source>
</evidence>
<evidence type="ECO:0000313" key="1">
    <source>
        <dbReference type="EMBL" id="RWX23171.1"/>
    </source>
</evidence>
<dbReference type="Pfam" id="PF14907">
    <property type="entry name" value="NTP_transf_5"/>
    <property type="match status" value="1"/>
</dbReference>
<reference evidence="1 2" key="1">
    <citation type="submission" date="2019-01" db="EMBL/GenBank/DDBJ databases">
        <title>RHIZO-ID as a novel technology for direct rhizobia identification.</title>
        <authorList>
            <person name="De Meyer S.E."/>
        </authorList>
    </citation>
    <scope>NUCLEOTIDE SEQUENCE [LARGE SCALE GENOMIC DNA]</scope>
    <source>
        <strain evidence="1 2">WSM448</strain>
    </source>
</reference>
<gene>
    <name evidence="1" type="ORF">EHI47_31765</name>
</gene>
<dbReference type="Proteomes" id="UP000283817">
    <property type="component" value="Unassembled WGS sequence"/>
</dbReference>
<dbReference type="AlphaFoldDB" id="A0A444HM05"/>
<dbReference type="RefSeq" id="WP_128412255.1">
    <property type="nucleotide sequence ID" value="NZ_SBHX01000079.1"/>
</dbReference>
<accession>A0A444HM05</accession>
<comment type="caution">
    <text evidence="1">The sequence shown here is derived from an EMBL/GenBank/DDBJ whole genome shotgun (WGS) entry which is preliminary data.</text>
</comment>
<name>A0A444HM05_RHILE</name>